<evidence type="ECO:0000256" key="2">
    <source>
        <dbReference type="ARBA" id="ARBA00022723"/>
    </source>
</evidence>
<dbReference type="PANTHER" id="PTHR30319">
    <property type="entry name" value="PHENYLACETIC ACID REGULATOR-RELATED TRANSCRIPTIONAL REPRESSOR"/>
    <property type="match status" value="1"/>
</dbReference>
<dbReference type="Gene3D" id="3.30.70.2650">
    <property type="match status" value="1"/>
</dbReference>
<evidence type="ECO:0000256" key="1">
    <source>
        <dbReference type="ARBA" id="ARBA00022722"/>
    </source>
</evidence>
<dbReference type="EMBL" id="MFMU01000004">
    <property type="protein sequence ID" value="OGG93780.1"/>
    <property type="molecule type" value="Genomic_DNA"/>
</dbReference>
<keyword evidence="1" id="KW-0540">Nuclease</keyword>
<dbReference type="PANTHER" id="PTHR30319:SF1">
    <property type="entry name" value="TRANSCRIPTIONAL REPRESSOR PAAX"/>
    <property type="match status" value="1"/>
</dbReference>
<dbReference type="Proteomes" id="UP000176867">
    <property type="component" value="Unassembled WGS sequence"/>
</dbReference>
<keyword evidence="5" id="KW-0460">Magnesium</keyword>
<evidence type="ECO:0000256" key="4">
    <source>
        <dbReference type="ARBA" id="ARBA00022801"/>
    </source>
</evidence>
<keyword evidence="4" id="KW-0378">Hydrolase</keyword>
<name>A0A1F6G6Q9_9BACT</name>
<evidence type="ECO:0000256" key="7">
    <source>
        <dbReference type="SAM" id="Phobius"/>
    </source>
</evidence>
<keyword evidence="6" id="KW-0051">Antiviral defense</keyword>
<dbReference type="GO" id="GO:0004521">
    <property type="term" value="F:RNA endonuclease activity"/>
    <property type="evidence" value="ECO:0007669"/>
    <property type="project" value="InterPro"/>
</dbReference>
<dbReference type="GO" id="GO:0006351">
    <property type="term" value="P:DNA-templated transcription"/>
    <property type="evidence" value="ECO:0007669"/>
    <property type="project" value="TreeGrafter"/>
</dbReference>
<dbReference type="Pfam" id="PF20803">
    <property type="entry name" value="PaaX_M"/>
    <property type="match status" value="1"/>
</dbReference>
<dbReference type="NCBIfam" id="TIGR01573">
    <property type="entry name" value="cas2"/>
    <property type="match status" value="1"/>
</dbReference>
<evidence type="ECO:0000256" key="6">
    <source>
        <dbReference type="ARBA" id="ARBA00023118"/>
    </source>
</evidence>
<dbReference type="InterPro" id="IPR048846">
    <property type="entry name" value="PaaX-like_central"/>
</dbReference>
<keyword evidence="3 9" id="KW-0255">Endonuclease</keyword>
<keyword evidence="2" id="KW-0479">Metal-binding</keyword>
<proteinExistence type="predicted"/>
<accession>A0A1F6G6Q9</accession>
<keyword evidence="7" id="KW-1133">Transmembrane helix</keyword>
<dbReference type="InterPro" id="IPR021127">
    <property type="entry name" value="CRISPR_associated_Cas2"/>
</dbReference>
<dbReference type="STRING" id="1798533.A2609_00845"/>
<keyword evidence="7" id="KW-0472">Membrane</keyword>
<sequence>MGIVEIGAQRKRHKGYIQQAILAMVALSGVALIAAMAPSAPAALAKLPSVKRAQLRARYRTALGRLAALGLITFEKKDGKSYARITDAGRKKLAFELEKKKLDLSKKRRWNGRWRVVIFDVPERRRKIRDRLRILMQELGFIRLQDSVWVFPYDCEDFITLLKAELKIGSAVLYMVVEEIENDKHLREHFGLH</sequence>
<dbReference type="GO" id="GO:0043571">
    <property type="term" value="P:maintenance of CRISPR repeat elements"/>
    <property type="evidence" value="ECO:0007669"/>
    <property type="project" value="InterPro"/>
</dbReference>
<evidence type="ECO:0000259" key="8">
    <source>
        <dbReference type="Pfam" id="PF20803"/>
    </source>
</evidence>
<feature type="domain" description="Transcriptional repressor PaaX-like central Cas2-like" evidence="8">
    <location>
        <begin position="108"/>
        <end position="182"/>
    </location>
</feature>
<comment type="caution">
    <text evidence="9">The sequence shown here is derived from an EMBL/GenBank/DDBJ whole genome shotgun (WGS) entry which is preliminary data.</text>
</comment>
<organism evidence="9 10">
    <name type="scientific">Candidatus Kaiserbacteria bacterium RIFOXYD1_FULL_47_14</name>
    <dbReference type="NCBI Taxonomy" id="1798533"/>
    <lineage>
        <taxon>Bacteria</taxon>
        <taxon>Candidatus Kaiseribacteriota</taxon>
    </lineage>
</organism>
<feature type="transmembrane region" description="Helical" evidence="7">
    <location>
        <begin position="20"/>
        <end position="37"/>
    </location>
</feature>
<dbReference type="SUPFAM" id="SSF143430">
    <property type="entry name" value="TTP0101/SSO1404-like"/>
    <property type="match status" value="1"/>
</dbReference>
<evidence type="ECO:0000256" key="5">
    <source>
        <dbReference type="ARBA" id="ARBA00022842"/>
    </source>
</evidence>
<evidence type="ECO:0000313" key="9">
    <source>
        <dbReference type="EMBL" id="OGG93780.1"/>
    </source>
</evidence>
<protein>
    <submittedName>
        <fullName evidence="9">CRISPR-associated endonuclease Cas2</fullName>
    </submittedName>
</protein>
<dbReference type="AlphaFoldDB" id="A0A1F6G6Q9"/>
<evidence type="ECO:0000256" key="3">
    <source>
        <dbReference type="ARBA" id="ARBA00022759"/>
    </source>
</evidence>
<gene>
    <name evidence="9" type="ORF">A2609_00845</name>
</gene>
<reference evidence="9 10" key="1">
    <citation type="journal article" date="2016" name="Nat. Commun.">
        <title>Thousands of microbial genomes shed light on interconnected biogeochemical processes in an aquifer system.</title>
        <authorList>
            <person name="Anantharaman K."/>
            <person name="Brown C.T."/>
            <person name="Hug L.A."/>
            <person name="Sharon I."/>
            <person name="Castelle C.J."/>
            <person name="Probst A.J."/>
            <person name="Thomas B.C."/>
            <person name="Singh A."/>
            <person name="Wilkins M.J."/>
            <person name="Karaoz U."/>
            <person name="Brodie E.L."/>
            <person name="Williams K.H."/>
            <person name="Hubbard S.S."/>
            <person name="Banfield J.F."/>
        </authorList>
    </citation>
    <scope>NUCLEOTIDE SEQUENCE [LARGE SCALE GENOMIC DNA]</scope>
</reference>
<evidence type="ECO:0000313" key="10">
    <source>
        <dbReference type="Proteomes" id="UP000176867"/>
    </source>
</evidence>
<keyword evidence="7" id="KW-0812">Transmembrane</keyword>